<accession>A0A9Q1QP35</accession>
<dbReference type="Proteomes" id="UP001153076">
    <property type="component" value="Unassembled WGS sequence"/>
</dbReference>
<reference evidence="1" key="1">
    <citation type="submission" date="2022-04" db="EMBL/GenBank/DDBJ databases">
        <title>Carnegiea gigantea Genome sequencing and assembly v2.</title>
        <authorList>
            <person name="Copetti D."/>
            <person name="Sanderson M.J."/>
            <person name="Burquez A."/>
            <person name="Wojciechowski M.F."/>
        </authorList>
    </citation>
    <scope>NUCLEOTIDE SEQUENCE</scope>
    <source>
        <strain evidence="1">SGP5-SGP5p</strain>
        <tissue evidence="1">Aerial part</tissue>
    </source>
</reference>
<gene>
    <name evidence="1" type="ORF">Cgig2_012220</name>
</gene>
<keyword evidence="2" id="KW-1185">Reference proteome</keyword>
<name>A0A9Q1QP35_9CARY</name>
<sequence>MSYSSNNVDTQVRWSGEEPTWRFTGIYGWPEHYNKLRTCVVLEELCSHSDLLWLVGGTLMRFSTMGTSSEALSNRRRLLGEFRDTFDECGLYDLGFSGYDYTWWNGQKGERSVEERLDRFYAFRFLFENMWALNDSYEECMSSIWASVGGLNAVGSLFKNATACGMALSKWNEEKFDNIQSRIRDLELRLKFATNAEAWRDILNEAEHIQCGVANEGGLRGCYSGGFYRF</sequence>
<comment type="caution">
    <text evidence="1">The sequence shown here is derived from an EMBL/GenBank/DDBJ whole genome shotgun (WGS) entry which is preliminary data.</text>
</comment>
<protein>
    <submittedName>
        <fullName evidence="1">Uncharacterized protein</fullName>
    </submittedName>
</protein>
<proteinExistence type="predicted"/>
<organism evidence="1 2">
    <name type="scientific">Carnegiea gigantea</name>
    <dbReference type="NCBI Taxonomy" id="171969"/>
    <lineage>
        <taxon>Eukaryota</taxon>
        <taxon>Viridiplantae</taxon>
        <taxon>Streptophyta</taxon>
        <taxon>Embryophyta</taxon>
        <taxon>Tracheophyta</taxon>
        <taxon>Spermatophyta</taxon>
        <taxon>Magnoliopsida</taxon>
        <taxon>eudicotyledons</taxon>
        <taxon>Gunneridae</taxon>
        <taxon>Pentapetalae</taxon>
        <taxon>Caryophyllales</taxon>
        <taxon>Cactineae</taxon>
        <taxon>Cactaceae</taxon>
        <taxon>Cactoideae</taxon>
        <taxon>Echinocereeae</taxon>
        <taxon>Carnegiea</taxon>
    </lineage>
</organism>
<evidence type="ECO:0000313" key="2">
    <source>
        <dbReference type="Proteomes" id="UP001153076"/>
    </source>
</evidence>
<evidence type="ECO:0000313" key="1">
    <source>
        <dbReference type="EMBL" id="KAJ8448576.1"/>
    </source>
</evidence>
<dbReference type="PANTHER" id="PTHR33710:SF71">
    <property type="entry name" value="ENDONUCLEASE_EXONUCLEASE_PHOSPHATASE DOMAIN-CONTAINING PROTEIN"/>
    <property type="match status" value="1"/>
</dbReference>
<dbReference type="EMBL" id="JAKOGI010000029">
    <property type="protein sequence ID" value="KAJ8448576.1"/>
    <property type="molecule type" value="Genomic_DNA"/>
</dbReference>
<dbReference type="PANTHER" id="PTHR33710">
    <property type="entry name" value="BNAC02G09200D PROTEIN"/>
    <property type="match status" value="1"/>
</dbReference>
<dbReference type="AlphaFoldDB" id="A0A9Q1QP35"/>
<dbReference type="OrthoDB" id="1433607at2759"/>